<protein>
    <submittedName>
        <fullName evidence="1">Uncharacterized protein</fullName>
    </submittedName>
</protein>
<dbReference type="OrthoDB" id="1399177at2"/>
<dbReference type="PROSITE" id="PS51257">
    <property type="entry name" value="PROKAR_LIPOPROTEIN"/>
    <property type="match status" value="1"/>
</dbReference>
<dbReference type="AlphaFoldDB" id="A0A3B7MSZ9"/>
<evidence type="ECO:0000313" key="2">
    <source>
        <dbReference type="Proteomes" id="UP000263900"/>
    </source>
</evidence>
<reference evidence="1 2" key="1">
    <citation type="submission" date="2018-09" db="EMBL/GenBank/DDBJ databases">
        <title>Genome sequencing of strain 6GH32-13.</title>
        <authorList>
            <person name="Weon H.-Y."/>
            <person name="Heo J."/>
            <person name="Kwon S.-W."/>
        </authorList>
    </citation>
    <scope>NUCLEOTIDE SEQUENCE [LARGE SCALE GENOMIC DNA]</scope>
    <source>
        <strain evidence="1 2">5GH32-13</strain>
    </source>
</reference>
<dbReference type="Pfam" id="PF19765">
    <property type="entry name" value="DUF6252"/>
    <property type="match status" value="2"/>
</dbReference>
<dbReference type="InterPro" id="IPR046219">
    <property type="entry name" value="DUF6252"/>
</dbReference>
<name>A0A3B7MSZ9_9BACT</name>
<dbReference type="EMBL" id="CP032157">
    <property type="protein sequence ID" value="AXY76503.1"/>
    <property type="molecule type" value="Genomic_DNA"/>
</dbReference>
<dbReference type="Proteomes" id="UP000263900">
    <property type="component" value="Chromosome"/>
</dbReference>
<organism evidence="1 2">
    <name type="scientific">Paraflavitalea soli</name>
    <dbReference type="NCBI Taxonomy" id="2315862"/>
    <lineage>
        <taxon>Bacteria</taxon>
        <taxon>Pseudomonadati</taxon>
        <taxon>Bacteroidota</taxon>
        <taxon>Chitinophagia</taxon>
        <taxon>Chitinophagales</taxon>
        <taxon>Chitinophagaceae</taxon>
        <taxon>Paraflavitalea</taxon>
    </lineage>
</organism>
<evidence type="ECO:0000313" key="1">
    <source>
        <dbReference type="EMBL" id="AXY76503.1"/>
    </source>
</evidence>
<keyword evidence="2" id="KW-1185">Reference proteome</keyword>
<sequence length="304" mass="33277">MKHFVRTLLYLLMITFVISCQKEISSESSMDGSSLVKGVLKMKIDGTQWVADKVATASIMAGYINISGISKDKKFFTITLMDDVVKTYKLNPIDFEGGAALADSAELNNNSYGTMQSDDMAYAGGTVTVSKIDESKKTISGTFQFKLFREEDSTQKVITEGVFEDLVYETTLPPSSSTDTFTVKIDGADWKGESIFGTYVDLTKQIMIVANNSTATKTVGLTIPSDIIPGSYTLDFWGLTYIGLYNPSPSLSLASESGTLKVLEHNTATKRIRGTFDFKATELVPTNPPKVANLTNGYFSVKYQ</sequence>
<proteinExistence type="predicted"/>
<dbReference type="KEGG" id="pseg:D3H65_21985"/>
<gene>
    <name evidence="1" type="ORF">D3H65_21985</name>
</gene>
<accession>A0A3B7MSZ9</accession>
<dbReference type="RefSeq" id="WP_119052380.1">
    <property type="nucleotide sequence ID" value="NZ_CP032157.1"/>
</dbReference>